<dbReference type="SUPFAM" id="SSF53254">
    <property type="entry name" value="Phosphoglycerate mutase-like"/>
    <property type="match status" value="1"/>
</dbReference>
<dbReference type="InterPro" id="IPR029033">
    <property type="entry name" value="His_PPase_superfam"/>
</dbReference>
<evidence type="ECO:0000313" key="2">
    <source>
        <dbReference type="EMBL" id="UXH79935.1"/>
    </source>
</evidence>
<dbReference type="EMBL" id="CP104562">
    <property type="protein sequence ID" value="UXH79935.1"/>
    <property type="molecule type" value="Genomic_DNA"/>
</dbReference>
<gene>
    <name evidence="2" type="ORF">N4261_08670</name>
</gene>
<reference evidence="2" key="1">
    <citation type="submission" date="2022-10" db="EMBL/GenBank/DDBJ databases">
        <title>Characterization and whole genome sequencing of a new Roseateles species, isolated from fresh water.</title>
        <authorList>
            <person name="Guliayeva D.Y."/>
            <person name="Akhremchuk A.E."/>
            <person name="Sikolenko M.A."/>
            <person name="Valentovich L.N."/>
            <person name="Sidarenka A.V."/>
        </authorList>
    </citation>
    <scope>NUCLEOTIDE SEQUENCE</scope>
    <source>
        <strain evidence="2">BIM B-1768</strain>
    </source>
</reference>
<protein>
    <submittedName>
        <fullName evidence="2">Histidine phosphatase family protein</fullName>
    </submittedName>
</protein>
<dbReference type="Proteomes" id="UP001064933">
    <property type="component" value="Chromosome"/>
</dbReference>
<accession>A0ABY6B5Y1</accession>
<dbReference type="Gene3D" id="3.40.50.1240">
    <property type="entry name" value="Phosphoglycerate mutase-like"/>
    <property type="match status" value="1"/>
</dbReference>
<keyword evidence="1" id="KW-0732">Signal</keyword>
<evidence type="ECO:0000256" key="1">
    <source>
        <dbReference type="SAM" id="SignalP"/>
    </source>
</evidence>
<feature type="signal peptide" evidence="1">
    <location>
        <begin position="1"/>
        <end position="24"/>
    </location>
</feature>
<proteinExistence type="predicted"/>
<keyword evidence="3" id="KW-1185">Reference proteome</keyword>
<name>A0ABY6B5Y1_9BURK</name>
<sequence>MDRRQLLALSCAVSATLASRVGFAESPPPAAAGAEALALLKRGGVVLAMRHARAPGTFDPPGFKLGECSTQRNLSEDGRHQARALGQRLKAAGLTPAQVRSSPWCRCMDTATLAFGRVQAWPALGSPEGVDAATYAQSLDTLRRSLAEAARRPGEFEVWVTHMFVLSALVNTDTASAEGLVLGLDAKGQPTVLARLETPYR</sequence>
<dbReference type="Pfam" id="PF00300">
    <property type="entry name" value="His_Phos_1"/>
    <property type="match status" value="1"/>
</dbReference>
<dbReference type="CDD" id="cd07067">
    <property type="entry name" value="HP_PGM_like"/>
    <property type="match status" value="1"/>
</dbReference>
<dbReference type="RefSeq" id="WP_261759753.1">
    <property type="nucleotide sequence ID" value="NZ_CP104562.2"/>
</dbReference>
<dbReference type="InterPro" id="IPR013078">
    <property type="entry name" value="His_Pase_superF_clade-1"/>
</dbReference>
<organism evidence="2 3">
    <name type="scientific">Roseateles amylovorans</name>
    <dbReference type="NCBI Taxonomy" id="2978473"/>
    <lineage>
        <taxon>Bacteria</taxon>
        <taxon>Pseudomonadati</taxon>
        <taxon>Pseudomonadota</taxon>
        <taxon>Betaproteobacteria</taxon>
        <taxon>Burkholderiales</taxon>
        <taxon>Sphaerotilaceae</taxon>
        <taxon>Roseateles</taxon>
    </lineage>
</organism>
<evidence type="ECO:0000313" key="3">
    <source>
        <dbReference type="Proteomes" id="UP001064933"/>
    </source>
</evidence>
<feature type="chain" id="PRO_5045465298" evidence="1">
    <location>
        <begin position="25"/>
        <end position="201"/>
    </location>
</feature>